<evidence type="ECO:0000256" key="1">
    <source>
        <dbReference type="SAM" id="Phobius"/>
    </source>
</evidence>
<dbReference type="Pfam" id="PF06197">
    <property type="entry name" value="DUF998"/>
    <property type="match status" value="1"/>
</dbReference>
<feature type="transmembrane region" description="Helical" evidence="1">
    <location>
        <begin position="137"/>
        <end position="154"/>
    </location>
</feature>
<accession>A0ABX8RM90</accession>
<gene>
    <name evidence="2" type="ORF">KV110_32035</name>
</gene>
<keyword evidence="3" id="KW-1185">Reference proteome</keyword>
<feature type="transmembrane region" description="Helical" evidence="1">
    <location>
        <begin position="58"/>
        <end position="81"/>
    </location>
</feature>
<name>A0ABX8RM90_NOCIO</name>
<keyword evidence="1" id="KW-0472">Membrane</keyword>
<feature type="transmembrane region" description="Helical" evidence="1">
    <location>
        <begin position="161"/>
        <end position="184"/>
    </location>
</feature>
<evidence type="ECO:0000313" key="3">
    <source>
        <dbReference type="Proteomes" id="UP000694257"/>
    </source>
</evidence>
<proteinExistence type="predicted"/>
<dbReference type="Proteomes" id="UP000694257">
    <property type="component" value="Chromosome"/>
</dbReference>
<organism evidence="2 3">
    <name type="scientific">Nocardia iowensis</name>
    <dbReference type="NCBI Taxonomy" id="204891"/>
    <lineage>
        <taxon>Bacteria</taxon>
        <taxon>Bacillati</taxon>
        <taxon>Actinomycetota</taxon>
        <taxon>Actinomycetes</taxon>
        <taxon>Mycobacteriales</taxon>
        <taxon>Nocardiaceae</taxon>
        <taxon>Nocardia</taxon>
    </lineage>
</organism>
<protein>
    <submittedName>
        <fullName evidence="2">DUF998 domain-containing protein</fullName>
    </submittedName>
</protein>
<feature type="transmembrane region" description="Helical" evidence="1">
    <location>
        <begin position="190"/>
        <end position="212"/>
    </location>
</feature>
<dbReference type="EMBL" id="CP078145">
    <property type="protein sequence ID" value="QXN90034.1"/>
    <property type="molecule type" value="Genomic_DNA"/>
</dbReference>
<sequence>MMIEQKSMARPTGALLACGVLAGPLYIAVTAVQALTRAGFDLSQHRYNLLTTGDLGWIHRTNMVVTGVLMVLFAVGVGRMLRQGRGARWAPRLLGLFGLAYLVGGLFPADAVIGFPLGTLTESTTWHGIVNAASRGVSSLLLIAASLLIARWFTSRGRRNWTWFSWAAVPMSLGAFALLVVVGADTSTTYVAFLVPGILMWVWVTAVAAYLYRLGEQQTAVAGPVRQGVPA</sequence>
<reference evidence="2 3" key="1">
    <citation type="submission" date="2021-07" db="EMBL/GenBank/DDBJ databases">
        <title>Whole Genome Sequence of Nocardia Iowensis.</title>
        <authorList>
            <person name="Lamm A."/>
            <person name="Collins-Fairclough A.M."/>
            <person name="Bunk B."/>
            <person name="Sproer C."/>
        </authorList>
    </citation>
    <scope>NUCLEOTIDE SEQUENCE [LARGE SCALE GENOMIC DNA]</scope>
    <source>
        <strain evidence="2 3">NRRL 5646</strain>
    </source>
</reference>
<keyword evidence="1" id="KW-1133">Transmembrane helix</keyword>
<dbReference type="InterPro" id="IPR009339">
    <property type="entry name" value="DUF998"/>
</dbReference>
<evidence type="ECO:0000313" key="2">
    <source>
        <dbReference type="EMBL" id="QXN90034.1"/>
    </source>
</evidence>
<dbReference type="RefSeq" id="WP_218470906.1">
    <property type="nucleotide sequence ID" value="NZ_CP078145.1"/>
</dbReference>
<keyword evidence="1" id="KW-0812">Transmembrane</keyword>
<feature type="transmembrane region" description="Helical" evidence="1">
    <location>
        <begin position="93"/>
        <end position="117"/>
    </location>
</feature>